<evidence type="ECO:0000313" key="3">
    <source>
        <dbReference type="Proteomes" id="UP000297065"/>
    </source>
</evidence>
<accession>A0A4P7ULI4</accession>
<organism evidence="2 3">
    <name type="scientific">Desulfovibrio desulfuricans</name>
    <dbReference type="NCBI Taxonomy" id="876"/>
    <lineage>
        <taxon>Bacteria</taxon>
        <taxon>Pseudomonadati</taxon>
        <taxon>Thermodesulfobacteriota</taxon>
        <taxon>Desulfovibrionia</taxon>
        <taxon>Desulfovibrionales</taxon>
        <taxon>Desulfovibrionaceae</taxon>
        <taxon>Desulfovibrio</taxon>
    </lineage>
</organism>
<dbReference type="EMBL" id="CP036295">
    <property type="protein sequence ID" value="QCC85758.1"/>
    <property type="molecule type" value="Genomic_DNA"/>
</dbReference>
<dbReference type="InterPro" id="IPR050834">
    <property type="entry name" value="Glycosyltransf_2"/>
</dbReference>
<dbReference type="InterPro" id="IPR001173">
    <property type="entry name" value="Glyco_trans_2-like"/>
</dbReference>
<dbReference type="AlphaFoldDB" id="A0A4P7ULI4"/>
<sequence>MKTSVIIPVHNYAQYLPETIKNVQDQAGQFELEIIAVDDGSTDNSLNVLESIAEQKGSRLRVISIAHAGVSAARNAGIKKADGDAVLFLDADDLIVPEYLSAQSAMLLNTPSADAVISNCLIFDRENHQISMWGLCKSDFALHLCASNIAPIHSFMVRRSLVEDVGLFDESLLAHEDYEYWLRAAVSEKNFVVNNSALALYRKHSQSLSTNREIMGDTELEILHRIDKALEKTMARNGNFPPQGVSAGYIARAASILGKAVALKDVSYEESMKVVRLASISLCKSLKFYIPEAIKNNDTLKLYLCHLRMHARHFEDCGYLADALSAVLGRFTEIAMLPLDAQVLNSLFEATVIPSSVRESLARAFLMKYRAMI</sequence>
<dbReference type="GO" id="GO:0016740">
    <property type="term" value="F:transferase activity"/>
    <property type="evidence" value="ECO:0007669"/>
    <property type="project" value="UniProtKB-KW"/>
</dbReference>
<proteinExistence type="predicted"/>
<keyword evidence="2" id="KW-0808">Transferase</keyword>
<feature type="domain" description="Glycosyltransferase 2-like" evidence="1">
    <location>
        <begin position="4"/>
        <end position="130"/>
    </location>
</feature>
<evidence type="ECO:0000313" key="2">
    <source>
        <dbReference type="EMBL" id="QCC85758.1"/>
    </source>
</evidence>
<dbReference type="PANTHER" id="PTHR43685:SF2">
    <property type="entry name" value="GLYCOSYLTRANSFERASE 2-LIKE DOMAIN-CONTAINING PROTEIN"/>
    <property type="match status" value="1"/>
</dbReference>
<dbReference type="PANTHER" id="PTHR43685">
    <property type="entry name" value="GLYCOSYLTRANSFERASE"/>
    <property type="match status" value="1"/>
</dbReference>
<dbReference type="Proteomes" id="UP000297065">
    <property type="component" value="Chromosome"/>
</dbReference>
<dbReference type="RefSeq" id="WP_136399898.1">
    <property type="nucleotide sequence ID" value="NZ_CP036295.1"/>
</dbReference>
<dbReference type="Pfam" id="PF00535">
    <property type="entry name" value="Glycos_transf_2"/>
    <property type="match status" value="1"/>
</dbReference>
<reference evidence="2 3" key="1">
    <citation type="submission" date="2019-02" db="EMBL/GenBank/DDBJ databases">
        <title>Complete Genome Sequence of Desulfovibrio desulfuricans IC1, a Sulfonate Utilizing Anaerobe.</title>
        <authorList>
            <person name="Day L.A."/>
            <person name="De Leon K.B."/>
            <person name="Wall J.D."/>
        </authorList>
    </citation>
    <scope>NUCLEOTIDE SEQUENCE [LARGE SCALE GENOMIC DNA]</scope>
    <source>
        <strain evidence="2 3">IC1</strain>
    </source>
</reference>
<protein>
    <submittedName>
        <fullName evidence="2">Glycosyltransferase</fullName>
    </submittedName>
</protein>
<dbReference type="SUPFAM" id="SSF53448">
    <property type="entry name" value="Nucleotide-diphospho-sugar transferases"/>
    <property type="match status" value="1"/>
</dbReference>
<dbReference type="OrthoDB" id="6383742at2"/>
<dbReference type="GO" id="GO:0044010">
    <property type="term" value="P:single-species biofilm formation"/>
    <property type="evidence" value="ECO:0007669"/>
    <property type="project" value="TreeGrafter"/>
</dbReference>
<dbReference type="Gene3D" id="3.90.550.10">
    <property type="entry name" value="Spore Coat Polysaccharide Biosynthesis Protein SpsA, Chain A"/>
    <property type="match status" value="1"/>
</dbReference>
<gene>
    <name evidence="2" type="ORF">DDIC_07700</name>
</gene>
<evidence type="ECO:0000259" key="1">
    <source>
        <dbReference type="Pfam" id="PF00535"/>
    </source>
</evidence>
<name>A0A4P7ULI4_DESDE</name>
<dbReference type="InterPro" id="IPR029044">
    <property type="entry name" value="Nucleotide-diphossugar_trans"/>
</dbReference>